<dbReference type="InterPro" id="IPR003392">
    <property type="entry name" value="PTHD_SSD"/>
</dbReference>
<name>A0A914ZLD6_PARUN</name>
<keyword evidence="5" id="KW-0325">Glycoprotein</keyword>
<evidence type="ECO:0000313" key="10">
    <source>
        <dbReference type="WBParaSite" id="PgB08_g005_t02"/>
    </source>
</evidence>
<feature type="transmembrane region" description="Helical" evidence="7">
    <location>
        <begin position="491"/>
        <end position="517"/>
    </location>
</feature>
<comment type="subcellular location">
    <subcellularLocation>
        <location evidence="1">Membrane</location>
        <topology evidence="1">Multi-pass membrane protein</topology>
    </subcellularLocation>
</comment>
<keyword evidence="2 7" id="KW-0812">Transmembrane</keyword>
<dbReference type="AlphaFoldDB" id="A0A914ZLD6"/>
<keyword evidence="4 7" id="KW-0472">Membrane</keyword>
<feature type="domain" description="SSD" evidence="8">
    <location>
        <begin position="357"/>
        <end position="516"/>
    </location>
</feature>
<dbReference type="Proteomes" id="UP000887569">
    <property type="component" value="Unplaced"/>
</dbReference>
<evidence type="ECO:0000256" key="5">
    <source>
        <dbReference type="ARBA" id="ARBA00023180"/>
    </source>
</evidence>
<feature type="transmembrane region" description="Helical" evidence="7">
    <location>
        <begin position="454"/>
        <end position="479"/>
    </location>
</feature>
<feature type="transmembrane region" description="Helical" evidence="7">
    <location>
        <begin position="949"/>
        <end position="974"/>
    </location>
</feature>
<dbReference type="Gene3D" id="1.20.1640.10">
    <property type="entry name" value="Multidrug efflux transporter AcrB transmembrane domain"/>
    <property type="match status" value="2"/>
</dbReference>
<dbReference type="GO" id="GO:0022857">
    <property type="term" value="F:transmembrane transporter activity"/>
    <property type="evidence" value="ECO:0007669"/>
    <property type="project" value="TreeGrafter"/>
</dbReference>
<keyword evidence="3 7" id="KW-1133">Transmembrane helix</keyword>
<reference evidence="10" key="1">
    <citation type="submission" date="2022-11" db="UniProtKB">
        <authorList>
            <consortium name="WormBaseParasite"/>
        </authorList>
    </citation>
    <scope>IDENTIFICATION</scope>
</reference>
<keyword evidence="9" id="KW-1185">Reference proteome</keyword>
<dbReference type="WBParaSite" id="PgB08_g005_t02">
    <property type="protein sequence ID" value="PgB08_g005_t02"/>
    <property type="gene ID" value="PgB08_g005"/>
</dbReference>
<evidence type="ECO:0000256" key="6">
    <source>
        <dbReference type="ARBA" id="ARBA00038046"/>
    </source>
</evidence>
<feature type="transmembrane region" description="Helical" evidence="7">
    <location>
        <begin position="332"/>
        <end position="354"/>
    </location>
</feature>
<evidence type="ECO:0000256" key="3">
    <source>
        <dbReference type="ARBA" id="ARBA00022989"/>
    </source>
</evidence>
<feature type="transmembrane region" description="Helical" evidence="7">
    <location>
        <begin position="359"/>
        <end position="382"/>
    </location>
</feature>
<evidence type="ECO:0000256" key="7">
    <source>
        <dbReference type="SAM" id="Phobius"/>
    </source>
</evidence>
<accession>A0A914ZLD6</accession>
<proteinExistence type="inferred from homology"/>
<evidence type="ECO:0000313" key="9">
    <source>
        <dbReference type="Proteomes" id="UP000887569"/>
    </source>
</evidence>
<feature type="transmembrane region" description="Helical" evidence="7">
    <location>
        <begin position="29"/>
        <end position="51"/>
    </location>
</feature>
<dbReference type="PANTHER" id="PTHR45951:SF3">
    <property type="entry name" value="PROTEIN DISPATCHED"/>
    <property type="match status" value="1"/>
</dbReference>
<evidence type="ECO:0000256" key="2">
    <source>
        <dbReference type="ARBA" id="ARBA00022692"/>
    </source>
</evidence>
<protein>
    <submittedName>
        <fullName evidence="10">SSD domain-containing protein</fullName>
    </submittedName>
</protein>
<dbReference type="GO" id="GO:0007224">
    <property type="term" value="P:smoothened signaling pathway"/>
    <property type="evidence" value="ECO:0007669"/>
    <property type="project" value="TreeGrafter"/>
</dbReference>
<feature type="transmembrane region" description="Helical" evidence="7">
    <location>
        <begin position="566"/>
        <end position="584"/>
    </location>
</feature>
<dbReference type="Pfam" id="PF02460">
    <property type="entry name" value="Patched"/>
    <property type="match status" value="1"/>
</dbReference>
<feature type="transmembrane region" description="Helical" evidence="7">
    <location>
        <begin position="823"/>
        <end position="844"/>
    </location>
</feature>
<dbReference type="InterPro" id="IPR000731">
    <property type="entry name" value="SSD"/>
</dbReference>
<dbReference type="GO" id="GO:0016020">
    <property type="term" value="C:membrane"/>
    <property type="evidence" value="ECO:0007669"/>
    <property type="project" value="UniProtKB-SubCell"/>
</dbReference>
<dbReference type="SUPFAM" id="SSF82866">
    <property type="entry name" value="Multidrug efflux transporter AcrB transmembrane domain"/>
    <property type="match status" value="2"/>
</dbReference>
<feature type="transmembrane region" description="Helical" evidence="7">
    <location>
        <begin position="917"/>
        <end position="937"/>
    </location>
</feature>
<evidence type="ECO:0000259" key="8">
    <source>
        <dbReference type="PROSITE" id="PS50156"/>
    </source>
</evidence>
<dbReference type="InterPro" id="IPR052081">
    <property type="entry name" value="Dispatched_Hh_regulator"/>
</dbReference>
<feature type="transmembrane region" description="Helical" evidence="7">
    <location>
        <begin position="851"/>
        <end position="877"/>
    </location>
</feature>
<evidence type="ECO:0000256" key="4">
    <source>
        <dbReference type="ARBA" id="ARBA00023136"/>
    </source>
</evidence>
<sequence length="983" mass="111085">MNIFHFFQSTFTSTMIALRERYISFVLRFPRLLITIIFIVSTALSVFSIWYNKMAIIFDPRIGFETRETPLSNQRLAIQNLPRSAAKSNEFTSMRIKKNASFNITSYDEELASLPDVTVAYDGYGIDSSPTLDDIRGACDQYFALGTFIPYSYIEQLSKIIFRVASFDNLFTLETMSQLCYLDTLIDETLKSSSTTPKNIKRLPYSFNLPYYTICPNMQIISNSCESLNENDIQIFRSMVLKCSLNNAPQQCFTSIAHQLKNMIFEKKSGSIVGTDPIYVAAVLPIIVSLDGSEDFTFYNALLNNLQQYYSKGELLLVGASFNMKQKLFENFLFSDVLFGLLAILLIIFVIFLYSNSILFTFIVSFMIILSAGVSFFVYTVIFRVMFFPFLNLLAIILIIAVGADDAFLFLYQYRKHKKEMKATLLFVRRMSAEEISSDDEKMKRKQSDRIRRCLNDALSHAAVAMFVTSATTAVAFYANLASKIVVLRCFGIYAGTTMVINYLFVITILPAAILIVDDERSKCCALFLKKHALHHALSNIHSLYEGCVDKIFGSCIPHIVHRLRWILIVFALIIFAISIYAIVKYPGIRLPESNSMQFLRSNHPYEWFDEHSAKLFDFTNGQRLKMNLVAVWGIAPTKTASTLNPSETGSLVVDPLFEWRLSNNFAYFESQLFRLINVTNPKDKAELWLQKFNEWTHSDRCRPQICCNFTSLQHSDEALLSQPLSKCFLQFAEIIPFAPFTDFTLSFVDGPIFDRYGHLLAYFMNQPTRFNLSTVFNEMKPFFEFLASVKRMLNENPNAGLDAPIVLTSSFVTSLYDLLDCLLNGTAISVLISLFVSTLVIILSTFHLIISIAAIFSIAVVVALTLGIVLWCGWTINVVEATIIVLTIGLSFDYSLHVAVGFKLSRNSDFKDVSSTVGVPISLAALSSFLAGLALICAHTQAFFEISVFLMLTTSLSILIAIFLLPSILTIALRQYAKIARV</sequence>
<dbReference type="PANTHER" id="PTHR45951">
    <property type="entry name" value="PROTEIN DISPATCHED-RELATED"/>
    <property type="match status" value="1"/>
</dbReference>
<feature type="transmembrane region" description="Helical" evidence="7">
    <location>
        <begin position="388"/>
        <end position="412"/>
    </location>
</feature>
<evidence type="ECO:0000256" key="1">
    <source>
        <dbReference type="ARBA" id="ARBA00004141"/>
    </source>
</evidence>
<dbReference type="PROSITE" id="PS50156">
    <property type="entry name" value="SSD"/>
    <property type="match status" value="1"/>
</dbReference>
<feature type="transmembrane region" description="Helical" evidence="7">
    <location>
        <begin position="883"/>
        <end position="905"/>
    </location>
</feature>
<comment type="similarity">
    <text evidence="6">Belongs to the dispatched family.</text>
</comment>
<organism evidence="9 10">
    <name type="scientific">Parascaris univalens</name>
    <name type="common">Nematode worm</name>
    <dbReference type="NCBI Taxonomy" id="6257"/>
    <lineage>
        <taxon>Eukaryota</taxon>
        <taxon>Metazoa</taxon>
        <taxon>Ecdysozoa</taxon>
        <taxon>Nematoda</taxon>
        <taxon>Chromadorea</taxon>
        <taxon>Rhabditida</taxon>
        <taxon>Spirurina</taxon>
        <taxon>Ascaridomorpha</taxon>
        <taxon>Ascaridoidea</taxon>
        <taxon>Ascarididae</taxon>
        <taxon>Parascaris</taxon>
    </lineage>
</organism>